<comment type="caution">
    <text evidence="1">The sequence shown here is derived from an EMBL/GenBank/DDBJ whole genome shotgun (WGS) entry which is preliminary data.</text>
</comment>
<keyword evidence="2" id="KW-1185">Reference proteome</keyword>
<dbReference type="Proteomes" id="UP001283361">
    <property type="component" value="Unassembled WGS sequence"/>
</dbReference>
<proteinExistence type="predicted"/>
<dbReference type="AlphaFoldDB" id="A0AAE1CYU4"/>
<accession>A0AAE1CYU4</accession>
<protein>
    <submittedName>
        <fullName evidence="1">Uncharacterized protein</fullName>
    </submittedName>
</protein>
<evidence type="ECO:0000313" key="2">
    <source>
        <dbReference type="Proteomes" id="UP001283361"/>
    </source>
</evidence>
<sequence length="87" mass="9658">MAIARVFTLQHKNNKTTSRLSPLVLRNKDINIRPQIEAKVYSPDRSSNWSPSAACCTLVLNTSAASPARIGIAGRHYLLTDMTEVEF</sequence>
<name>A0AAE1CYU4_9GAST</name>
<reference evidence="1" key="1">
    <citation type="journal article" date="2023" name="G3 (Bethesda)">
        <title>A reference genome for the long-term kleptoplast-retaining sea slug Elysia crispata morphotype clarki.</title>
        <authorList>
            <person name="Eastman K.E."/>
            <person name="Pendleton A.L."/>
            <person name="Shaikh M.A."/>
            <person name="Suttiyut T."/>
            <person name="Ogas R."/>
            <person name="Tomko P."/>
            <person name="Gavelis G."/>
            <person name="Widhalm J.R."/>
            <person name="Wisecaver J.H."/>
        </authorList>
    </citation>
    <scope>NUCLEOTIDE SEQUENCE</scope>
    <source>
        <strain evidence="1">ECLA1</strain>
    </source>
</reference>
<dbReference type="EMBL" id="JAWDGP010006188">
    <property type="protein sequence ID" value="KAK3745879.1"/>
    <property type="molecule type" value="Genomic_DNA"/>
</dbReference>
<organism evidence="1 2">
    <name type="scientific">Elysia crispata</name>
    <name type="common">lettuce slug</name>
    <dbReference type="NCBI Taxonomy" id="231223"/>
    <lineage>
        <taxon>Eukaryota</taxon>
        <taxon>Metazoa</taxon>
        <taxon>Spiralia</taxon>
        <taxon>Lophotrochozoa</taxon>
        <taxon>Mollusca</taxon>
        <taxon>Gastropoda</taxon>
        <taxon>Heterobranchia</taxon>
        <taxon>Euthyneura</taxon>
        <taxon>Panpulmonata</taxon>
        <taxon>Sacoglossa</taxon>
        <taxon>Placobranchoidea</taxon>
        <taxon>Plakobranchidae</taxon>
        <taxon>Elysia</taxon>
    </lineage>
</organism>
<gene>
    <name evidence="1" type="ORF">RRG08_015606</name>
</gene>
<evidence type="ECO:0000313" key="1">
    <source>
        <dbReference type="EMBL" id="KAK3745879.1"/>
    </source>
</evidence>